<dbReference type="Proteomes" id="UP000002943">
    <property type="component" value="Unassembled WGS sequence"/>
</dbReference>
<comment type="caution">
    <text evidence="1">The sequence shown here is derived from an EMBL/GenBank/DDBJ whole genome shotgun (WGS) entry which is preliminary data.</text>
</comment>
<dbReference type="EMBL" id="AEIU01000110">
    <property type="protein sequence ID" value="EFP95002.1"/>
    <property type="molecule type" value="Genomic_DNA"/>
</dbReference>
<dbReference type="eggNOG" id="COG3782">
    <property type="taxonomic scope" value="Bacteria"/>
</dbReference>
<evidence type="ECO:0008006" key="3">
    <source>
        <dbReference type="Google" id="ProtNLM"/>
    </source>
</evidence>
<proteinExistence type="predicted"/>
<reference evidence="1 2" key="1">
    <citation type="journal article" date="2012" name="Int. J. Syst. Evol. Microbiol.">
        <title>Vibrio caribbeanicus sp. nov., isolated from the marine sponge Scleritoderma cyanea.</title>
        <authorList>
            <person name="Hoffmann M."/>
            <person name="Monday S.R."/>
            <person name="Allard M.W."/>
            <person name="Strain E.A."/>
            <person name="Whittaker P."/>
            <person name="Naum M."/>
            <person name="McCarthy P.J."/>
            <person name="Lopez J.V."/>
            <person name="Fischer M."/>
            <person name="Brown E.W."/>
        </authorList>
    </citation>
    <scope>NUCLEOTIDE SEQUENCE [LARGE SCALE GENOMIC DNA]</scope>
    <source>
        <strain evidence="1 2">ATCC BAA-2122</strain>
    </source>
</reference>
<dbReference type="OrthoDB" id="378654at2"/>
<dbReference type="AlphaFoldDB" id="E3BPT4"/>
<dbReference type="RefSeq" id="WP_009603195.1">
    <property type="nucleotide sequence ID" value="NZ_AEIU01000110.1"/>
</dbReference>
<organism evidence="1 2">
    <name type="scientific">Vibrio caribbeanicus ATCC BAA-2122</name>
    <dbReference type="NCBI Taxonomy" id="796620"/>
    <lineage>
        <taxon>Bacteria</taxon>
        <taxon>Pseudomonadati</taxon>
        <taxon>Pseudomonadota</taxon>
        <taxon>Gammaproteobacteria</taxon>
        <taxon>Vibrionales</taxon>
        <taxon>Vibrionaceae</taxon>
        <taxon>Vibrio</taxon>
    </lineage>
</organism>
<protein>
    <recommendedName>
        <fullName evidence="3">Type II citrate synthase</fullName>
    </recommendedName>
</protein>
<dbReference type="STRING" id="796620.VIBC2010_13116"/>
<evidence type="ECO:0000313" key="2">
    <source>
        <dbReference type="Proteomes" id="UP000002943"/>
    </source>
</evidence>
<accession>E3BPT4</accession>
<keyword evidence="2" id="KW-1185">Reference proteome</keyword>
<gene>
    <name evidence="1" type="ORF">VIBC2010_13116</name>
</gene>
<sequence>MNHLQRFANWVLTTPSLFENNRPLVDLKHISLERESLEIAYKGNPRLGFIYQHLCSLILSNSEQYALELEEIQINTDSGQTIGAIDFILKNHLTQTFEHWEVAIKFYLLHQGTWFGPNAHDQLDKKLHHMLNHQLKMTSNSLFQQAFPGYHHINENLLMQGRLYINPFSDDPVPQECIGYTLNQEQISGYWCYQHQWDLINKPLYELKKSLWAIGLDEFSHPITKPTERFVHAQTKDGDFWFIVANDWPHNNQKD</sequence>
<name>E3BPT4_9VIBR</name>
<evidence type="ECO:0000313" key="1">
    <source>
        <dbReference type="EMBL" id="EFP95002.1"/>
    </source>
</evidence>
<dbReference type="InterPro" id="IPR015003">
    <property type="entry name" value="DUF1853"/>
</dbReference>
<dbReference type="Pfam" id="PF08907">
    <property type="entry name" value="DUF1853"/>
    <property type="match status" value="1"/>
</dbReference>